<sequence>MRVFWVAFLLFLLAPGLGLAELRADSVERDYQRAAQDFYRLYRPGPFRERADNFLKTIAKFEAIAADHPGHKHAPQALYNNGKLYHSLYKWSHNDRYLDQAIQAYRKLVISYPQEKIADDAQFEIGLIFEEYKDQPSQASVEYQKVIDLFPKGDFAPIARKKLEQLGPPTQDLRLAAPSPQPPANPPPVVPPPPASALRPGDLTQARYGGLSEKEEQQKKKKSLVANVEYWSNSDWSRLVINVADPVRFKYQVLKEDKAQGKGRRMYLDLDKSFLPRKFKDRIAAEDGLIKQARIAQFDKDTVRVVLDLASLDRIRVYPFESPDQYKIIVDILGSEAIADSPGPAAETAPATPVATAPAPALPAKNGPLNGTAPSKADVEATTLSRALGLKVSRVILDPGHGGRDPGAMAFGLKEKDLVLELALELRKILQQKNPEVEVMMTRETDKFIPLEARTAFANKNQGDIFVSIHLNAHRKSSVSGIETYYLNLTTDAYALSLAAKENQTSLKSIRHLQGLLHDLMTHSKIQESTQLAKLIQDGAVNQARSSNRIQLRSLGVKQAPFFVLLGARMPSILVEAGFITNKTENDLLRDPKYRKILALGIYQGLFSYMDRT</sequence>
<dbReference type="GO" id="GO:0008745">
    <property type="term" value="F:N-acetylmuramoyl-L-alanine amidase activity"/>
    <property type="evidence" value="ECO:0007669"/>
    <property type="project" value="UniProtKB-EC"/>
</dbReference>
<comment type="catalytic activity">
    <reaction evidence="1">
        <text>Hydrolyzes the link between N-acetylmuramoyl residues and L-amino acid residues in certain cell-wall glycopeptides.</text>
        <dbReference type="EC" id="3.5.1.28"/>
    </reaction>
</comment>
<dbReference type="SMART" id="SM00646">
    <property type="entry name" value="Ami_3"/>
    <property type="match status" value="1"/>
</dbReference>
<dbReference type="EC" id="3.5.1.28" evidence="2"/>
<dbReference type="SUPFAM" id="SSF48452">
    <property type="entry name" value="TPR-like"/>
    <property type="match status" value="1"/>
</dbReference>
<dbReference type="Gene3D" id="3.40.630.40">
    <property type="entry name" value="Zn-dependent exopeptidases"/>
    <property type="match status" value="1"/>
</dbReference>
<dbReference type="AlphaFoldDB" id="A0A1F6GNI5"/>
<protein>
    <recommendedName>
        <fullName evidence="2">N-acetylmuramoyl-L-alanine amidase</fullName>
        <ecNumber evidence="2">3.5.1.28</ecNumber>
    </recommendedName>
</protein>
<dbReference type="InterPro" id="IPR011990">
    <property type="entry name" value="TPR-like_helical_dom_sf"/>
</dbReference>
<evidence type="ECO:0000313" key="6">
    <source>
        <dbReference type="EMBL" id="OGG99716.1"/>
    </source>
</evidence>
<evidence type="ECO:0000256" key="3">
    <source>
        <dbReference type="ARBA" id="ARBA00022801"/>
    </source>
</evidence>
<accession>A0A1F6GNI5</accession>
<gene>
    <name evidence="6" type="ORF">A2557_06135</name>
</gene>
<name>A0A1F6GNI5_9PROT</name>
<comment type="caution">
    <text evidence="6">The sequence shown here is derived from an EMBL/GenBank/DDBJ whole genome shotgun (WGS) entry which is preliminary data.</text>
</comment>
<feature type="region of interest" description="Disordered" evidence="4">
    <location>
        <begin position="341"/>
        <end position="378"/>
    </location>
</feature>
<dbReference type="InterPro" id="IPR021731">
    <property type="entry name" value="AMIN_dom"/>
</dbReference>
<evidence type="ECO:0000256" key="2">
    <source>
        <dbReference type="ARBA" id="ARBA00011901"/>
    </source>
</evidence>
<dbReference type="FunFam" id="3.40.630.40:FF:000005">
    <property type="entry name" value="N-acetylmuramoyl-L-alanine amidase (AmiA)"/>
    <property type="match status" value="1"/>
</dbReference>
<dbReference type="Gene3D" id="2.60.40.3500">
    <property type="match status" value="1"/>
</dbReference>
<dbReference type="Proteomes" id="UP000177583">
    <property type="component" value="Unassembled WGS sequence"/>
</dbReference>
<dbReference type="PANTHER" id="PTHR30404">
    <property type="entry name" value="N-ACETYLMURAMOYL-L-ALANINE AMIDASE"/>
    <property type="match status" value="1"/>
</dbReference>
<dbReference type="Pfam" id="PF01520">
    <property type="entry name" value="Amidase_3"/>
    <property type="match status" value="1"/>
</dbReference>
<dbReference type="SUPFAM" id="SSF53187">
    <property type="entry name" value="Zn-dependent exopeptidases"/>
    <property type="match status" value="1"/>
</dbReference>
<keyword evidence="3" id="KW-0378">Hydrolase</keyword>
<dbReference type="PANTHER" id="PTHR30404:SF0">
    <property type="entry name" value="N-ACETYLMURAMOYL-L-ALANINE AMIDASE AMIC"/>
    <property type="match status" value="1"/>
</dbReference>
<feature type="domain" description="MurNAc-LAA" evidence="5">
    <location>
        <begin position="455"/>
        <end position="607"/>
    </location>
</feature>
<dbReference type="GO" id="GO:0030288">
    <property type="term" value="C:outer membrane-bounded periplasmic space"/>
    <property type="evidence" value="ECO:0007669"/>
    <property type="project" value="TreeGrafter"/>
</dbReference>
<dbReference type="GO" id="GO:0009253">
    <property type="term" value="P:peptidoglycan catabolic process"/>
    <property type="evidence" value="ECO:0007669"/>
    <property type="project" value="InterPro"/>
</dbReference>
<feature type="region of interest" description="Disordered" evidence="4">
    <location>
        <begin position="170"/>
        <end position="202"/>
    </location>
</feature>
<evidence type="ECO:0000256" key="4">
    <source>
        <dbReference type="SAM" id="MobiDB-lite"/>
    </source>
</evidence>
<evidence type="ECO:0000259" key="5">
    <source>
        <dbReference type="SMART" id="SM00646"/>
    </source>
</evidence>
<proteinExistence type="predicted"/>
<dbReference type="Pfam" id="PF11741">
    <property type="entry name" value="AMIN"/>
    <property type="match status" value="1"/>
</dbReference>
<dbReference type="EMBL" id="MFNF01000055">
    <property type="protein sequence ID" value="OGG99716.1"/>
    <property type="molecule type" value="Genomic_DNA"/>
</dbReference>
<evidence type="ECO:0000256" key="1">
    <source>
        <dbReference type="ARBA" id="ARBA00001561"/>
    </source>
</evidence>
<organism evidence="6 7">
    <name type="scientific">Candidatus Lambdaproteobacteria bacterium RIFOXYD2_FULL_56_26</name>
    <dbReference type="NCBI Taxonomy" id="1817773"/>
    <lineage>
        <taxon>Bacteria</taxon>
        <taxon>Pseudomonadati</taxon>
        <taxon>Pseudomonadota</taxon>
        <taxon>Candidatus Lambdaproteobacteria</taxon>
    </lineage>
</organism>
<reference evidence="6 7" key="1">
    <citation type="journal article" date="2016" name="Nat. Commun.">
        <title>Thousands of microbial genomes shed light on interconnected biogeochemical processes in an aquifer system.</title>
        <authorList>
            <person name="Anantharaman K."/>
            <person name="Brown C.T."/>
            <person name="Hug L.A."/>
            <person name="Sharon I."/>
            <person name="Castelle C.J."/>
            <person name="Probst A.J."/>
            <person name="Thomas B.C."/>
            <person name="Singh A."/>
            <person name="Wilkins M.J."/>
            <person name="Karaoz U."/>
            <person name="Brodie E.L."/>
            <person name="Williams K.H."/>
            <person name="Hubbard S.S."/>
            <person name="Banfield J.F."/>
        </authorList>
    </citation>
    <scope>NUCLEOTIDE SEQUENCE [LARGE SCALE GENOMIC DNA]</scope>
</reference>
<dbReference type="CDD" id="cd02696">
    <property type="entry name" value="MurNAc-LAA"/>
    <property type="match status" value="1"/>
</dbReference>
<dbReference type="InterPro" id="IPR002508">
    <property type="entry name" value="MurNAc-LAA_cat"/>
</dbReference>
<feature type="compositionally biased region" description="Low complexity" evidence="4">
    <location>
        <begin position="342"/>
        <end position="364"/>
    </location>
</feature>
<evidence type="ECO:0000313" key="7">
    <source>
        <dbReference type="Proteomes" id="UP000177583"/>
    </source>
</evidence>
<feature type="compositionally biased region" description="Pro residues" evidence="4">
    <location>
        <begin position="179"/>
        <end position="195"/>
    </location>
</feature>
<dbReference type="InterPro" id="IPR050695">
    <property type="entry name" value="N-acetylmuramoyl_amidase_3"/>
</dbReference>
<dbReference type="Gene3D" id="1.25.40.10">
    <property type="entry name" value="Tetratricopeptide repeat domain"/>
    <property type="match status" value="1"/>
</dbReference>